<keyword evidence="4 5" id="KW-0472">Membrane</keyword>
<organism evidence="7 8">
    <name type="scientific">Verruconis gallopava</name>
    <dbReference type="NCBI Taxonomy" id="253628"/>
    <lineage>
        <taxon>Eukaryota</taxon>
        <taxon>Fungi</taxon>
        <taxon>Dikarya</taxon>
        <taxon>Ascomycota</taxon>
        <taxon>Pezizomycotina</taxon>
        <taxon>Dothideomycetes</taxon>
        <taxon>Pleosporomycetidae</taxon>
        <taxon>Venturiales</taxon>
        <taxon>Sympoventuriaceae</taxon>
        <taxon>Verruconis</taxon>
    </lineage>
</organism>
<evidence type="ECO:0000256" key="4">
    <source>
        <dbReference type="ARBA" id="ARBA00023136"/>
    </source>
</evidence>
<feature type="transmembrane region" description="Helical" evidence="5">
    <location>
        <begin position="215"/>
        <end position="236"/>
    </location>
</feature>
<dbReference type="EMBL" id="KN847533">
    <property type="protein sequence ID" value="KIW07123.1"/>
    <property type="molecule type" value="Genomic_DNA"/>
</dbReference>
<feature type="transmembrane region" description="Helical" evidence="5">
    <location>
        <begin position="119"/>
        <end position="140"/>
    </location>
</feature>
<accession>A0A0D2AJT2</accession>
<dbReference type="STRING" id="253628.A0A0D2AJT2"/>
<dbReference type="OrthoDB" id="3900342at2759"/>
<evidence type="ECO:0000256" key="5">
    <source>
        <dbReference type="SAM" id="Phobius"/>
    </source>
</evidence>
<evidence type="ECO:0000256" key="3">
    <source>
        <dbReference type="ARBA" id="ARBA00022989"/>
    </source>
</evidence>
<evidence type="ECO:0000313" key="7">
    <source>
        <dbReference type="EMBL" id="KIW07123.1"/>
    </source>
</evidence>
<dbReference type="AlphaFoldDB" id="A0A0D2AJT2"/>
<evidence type="ECO:0000256" key="2">
    <source>
        <dbReference type="ARBA" id="ARBA00022692"/>
    </source>
</evidence>
<feature type="transmembrane region" description="Helical" evidence="5">
    <location>
        <begin position="257"/>
        <end position="278"/>
    </location>
</feature>
<dbReference type="PANTHER" id="PTHR43341">
    <property type="entry name" value="AMINO ACID PERMEASE"/>
    <property type="match status" value="1"/>
</dbReference>
<feature type="transmembrane region" description="Helical" evidence="5">
    <location>
        <begin position="492"/>
        <end position="511"/>
    </location>
</feature>
<dbReference type="InterPro" id="IPR050524">
    <property type="entry name" value="APC_YAT"/>
</dbReference>
<dbReference type="InterPro" id="IPR004841">
    <property type="entry name" value="AA-permease/SLC12A_dom"/>
</dbReference>
<protein>
    <recommendedName>
        <fullName evidence="6">Amino acid permease/ SLC12A domain-containing protein</fullName>
    </recommendedName>
</protein>
<dbReference type="Proteomes" id="UP000053259">
    <property type="component" value="Unassembled WGS sequence"/>
</dbReference>
<feature type="transmembrane region" description="Helical" evidence="5">
    <location>
        <begin position="29"/>
        <end position="53"/>
    </location>
</feature>
<feature type="transmembrane region" description="Helical" evidence="5">
    <location>
        <begin position="152"/>
        <end position="172"/>
    </location>
</feature>
<feature type="transmembrane region" description="Helical" evidence="5">
    <location>
        <begin position="461"/>
        <end position="480"/>
    </location>
</feature>
<name>A0A0D2AJT2_9PEZI</name>
<dbReference type="PANTHER" id="PTHR43341:SF35">
    <property type="entry name" value="ACID TRANSPORTER, PUTATIVE-RELATED"/>
    <property type="match status" value="1"/>
</dbReference>
<sequence>MMCFSQSLGIGLFLQNGRAIHYAGPGLATLAYFLAGTVIWSSAACLGEMTALFPIKGPIYQLPKRFLDESVGYAAAWMTWFGWIVLIAAELVAITHMFHFNYPKDLLEAAHYPTSSLSFSPSVAPAVLILAFIPVVLLLNFLPVKHFGQLEYLTGCVKMIFLIMMIVMNTVLHSMERVPGEKRFWTYNEPYSWAASNITLADRHSVVTGGVGRLAGLWEAMTTAIFGLIGVETVAITAAENKDLRNEETVKIATRKICLRLILLYTLATFTVGLNVPYTYPTISDPSVISFGYGENSAFVVSMVLNRLNGWPLVVNNFVIFSALSAGINGCYNASRTLHALASDRNAWPDWSPVQALRTRLERTHYGVPYVAVLVSWLFGWLAFLGSTENSAVVLGRLVRCVTVAILIVYGVVCLTYLEFYNIAHAANGDDENVNDKDDPEVRQQFDRNSAGYPYKSHGQWLRACFALSGCFLLVFFNGWRSLTPPVNTGDFLGCYISILIFMAFIVMYQIKFHGWNPLNWRRRASRELQNPQPLVVTNLKRRGRINLESTDTLFTVGNFNALLHWLWIWLK</sequence>
<feature type="domain" description="Amino acid permease/ SLC12A" evidence="6">
    <location>
        <begin position="1"/>
        <end position="422"/>
    </location>
</feature>
<feature type="transmembrane region" description="Helical" evidence="5">
    <location>
        <begin position="74"/>
        <end position="99"/>
    </location>
</feature>
<evidence type="ECO:0000313" key="8">
    <source>
        <dbReference type="Proteomes" id="UP000053259"/>
    </source>
</evidence>
<dbReference type="HOGENOM" id="CLU_007946_13_0_1"/>
<evidence type="ECO:0000259" key="6">
    <source>
        <dbReference type="Pfam" id="PF00324"/>
    </source>
</evidence>
<dbReference type="GO" id="GO:0016020">
    <property type="term" value="C:membrane"/>
    <property type="evidence" value="ECO:0007669"/>
    <property type="project" value="UniProtKB-SubCell"/>
</dbReference>
<dbReference type="RefSeq" id="XP_016216992.1">
    <property type="nucleotide sequence ID" value="XM_016354976.1"/>
</dbReference>
<comment type="subcellular location">
    <subcellularLocation>
        <location evidence="1">Membrane</location>
        <topology evidence="1">Multi-pass membrane protein</topology>
    </subcellularLocation>
</comment>
<keyword evidence="8" id="KW-1185">Reference proteome</keyword>
<dbReference type="Gene3D" id="1.20.1740.10">
    <property type="entry name" value="Amino acid/polyamine transporter I"/>
    <property type="match status" value="1"/>
</dbReference>
<dbReference type="Pfam" id="PF00324">
    <property type="entry name" value="AA_permease"/>
    <property type="match status" value="1"/>
</dbReference>
<gene>
    <name evidence="7" type="ORF">PV09_01996</name>
</gene>
<keyword evidence="3 5" id="KW-1133">Transmembrane helix</keyword>
<proteinExistence type="predicted"/>
<dbReference type="GeneID" id="27309969"/>
<feature type="transmembrane region" description="Helical" evidence="5">
    <location>
        <begin position="367"/>
        <end position="386"/>
    </location>
</feature>
<dbReference type="VEuPathDB" id="FungiDB:PV09_01996"/>
<dbReference type="GO" id="GO:0015171">
    <property type="term" value="F:amino acid transmembrane transporter activity"/>
    <property type="evidence" value="ECO:0007669"/>
    <property type="project" value="TreeGrafter"/>
</dbReference>
<reference evidence="7 8" key="1">
    <citation type="submission" date="2015-01" db="EMBL/GenBank/DDBJ databases">
        <title>The Genome Sequence of Ochroconis gallopava CBS43764.</title>
        <authorList>
            <consortium name="The Broad Institute Genomics Platform"/>
            <person name="Cuomo C."/>
            <person name="de Hoog S."/>
            <person name="Gorbushina A."/>
            <person name="Stielow B."/>
            <person name="Teixiera M."/>
            <person name="Abouelleil A."/>
            <person name="Chapman S.B."/>
            <person name="Priest M."/>
            <person name="Young S.K."/>
            <person name="Wortman J."/>
            <person name="Nusbaum C."/>
            <person name="Birren B."/>
        </authorList>
    </citation>
    <scope>NUCLEOTIDE SEQUENCE [LARGE SCALE GENOMIC DNA]</scope>
    <source>
        <strain evidence="7 8">CBS 43764</strain>
    </source>
</reference>
<dbReference type="InParanoid" id="A0A0D2AJT2"/>
<feature type="transmembrane region" description="Helical" evidence="5">
    <location>
        <begin position="398"/>
        <end position="418"/>
    </location>
</feature>
<keyword evidence="2 5" id="KW-0812">Transmembrane</keyword>
<evidence type="ECO:0000256" key="1">
    <source>
        <dbReference type="ARBA" id="ARBA00004141"/>
    </source>
</evidence>
<dbReference type="PIRSF" id="PIRSF006060">
    <property type="entry name" value="AA_transporter"/>
    <property type="match status" value="1"/>
</dbReference>